<evidence type="ECO:0000313" key="4">
    <source>
        <dbReference type="EMBL" id="KAG5661271.1"/>
    </source>
</evidence>
<keyword evidence="5" id="KW-1185">Reference proteome</keyword>
<dbReference type="GO" id="GO:0042597">
    <property type="term" value="C:periplasmic space"/>
    <property type="evidence" value="ECO:0007669"/>
    <property type="project" value="InterPro"/>
</dbReference>
<dbReference type="AlphaFoldDB" id="A0A9P7KPU9"/>
<proteinExistence type="predicted"/>
<dbReference type="SUPFAM" id="SSF48230">
    <property type="entry name" value="Chondroitin AC/alginate lyase"/>
    <property type="match status" value="1"/>
</dbReference>
<evidence type="ECO:0000313" key="5">
    <source>
        <dbReference type="Proteomes" id="UP000782241"/>
    </source>
</evidence>
<reference evidence="4" key="1">
    <citation type="submission" date="2021-04" db="EMBL/GenBank/DDBJ databases">
        <title>Draft genome of Fusarium avenaceum strain F156N33, isolated from an atmospheric sample in Virginia.</title>
        <authorList>
            <person name="Yang S."/>
            <person name="Vinatzer B.A."/>
            <person name="Coleman J."/>
        </authorList>
    </citation>
    <scope>NUCLEOTIDE SEQUENCE</scope>
    <source>
        <strain evidence="4">F156N33</strain>
    </source>
</reference>
<sequence length="456" mass="50688">MYLLLLSELSETIRFTTIHMQLPSVTQYAMKPSMRSLLLSGSLVLTYFASVAQSLAAAPDLIARGRSHGSSAKRFVHPGALHTWQDIQRAKHYVQQKAEPWASAFQHLETSKHAQTTWKSNPKTVIVRGKVDGLTENYASAFRDVHAAYQQTLRWLISGNTSYADSAAAILYGWASTLTDIQGNEDMFLAAGLYGFQFANAGELLKLYSGWSKANQTAYGSMLTKVFAPYNHYFLETHNNKPDFYYANWDLCNIASLMAIGIYSDNHTMYDYAVDYFKYGLPDGAVANGALPFFSIANFTEEASGKTLMEIQESGRDQGHALLCIALLGVIGQQGYNQGVDLYSTFGHQILNGAEYVAKYNVNETVPYVPYRSWEGVLPVVSPKGRFDIRPGFEAIYSHYSEVKGLNASWSKAYRNYVNNNLTINVEGGGGDYGPNSGGYDTFGYGTLMYRRKEDA</sequence>
<accession>A0A9P7KPU9</accession>
<evidence type="ECO:0000256" key="1">
    <source>
        <dbReference type="ARBA" id="ARBA00022729"/>
    </source>
</evidence>
<organism evidence="4 5">
    <name type="scientific">Fusarium avenaceum</name>
    <dbReference type="NCBI Taxonomy" id="40199"/>
    <lineage>
        <taxon>Eukaryota</taxon>
        <taxon>Fungi</taxon>
        <taxon>Dikarya</taxon>
        <taxon>Ascomycota</taxon>
        <taxon>Pezizomycotina</taxon>
        <taxon>Sordariomycetes</taxon>
        <taxon>Hypocreomycetidae</taxon>
        <taxon>Hypocreales</taxon>
        <taxon>Nectriaceae</taxon>
        <taxon>Fusarium</taxon>
        <taxon>Fusarium tricinctum species complex</taxon>
    </lineage>
</organism>
<comment type="caution">
    <text evidence="4">The sequence shown here is derived from an EMBL/GenBank/DDBJ whole genome shotgun (WGS) entry which is preliminary data.</text>
</comment>
<feature type="domain" description="Alginate lyase" evidence="3">
    <location>
        <begin position="137"/>
        <end position="363"/>
    </location>
</feature>
<keyword evidence="1" id="KW-0732">Signal</keyword>
<dbReference type="Gene3D" id="1.50.10.100">
    <property type="entry name" value="Chondroitin AC/alginate lyase"/>
    <property type="match status" value="1"/>
</dbReference>
<gene>
    <name evidence="4" type="ORF">KAF25_005393</name>
</gene>
<protein>
    <recommendedName>
        <fullName evidence="3">Alginate lyase domain-containing protein</fullName>
    </recommendedName>
</protein>
<name>A0A9P7KPU9_9HYPO</name>
<dbReference type="Proteomes" id="UP000782241">
    <property type="component" value="Unassembled WGS sequence"/>
</dbReference>
<dbReference type="Pfam" id="PF05426">
    <property type="entry name" value="Alginate_lyase"/>
    <property type="match status" value="1"/>
</dbReference>
<dbReference type="InterPro" id="IPR008929">
    <property type="entry name" value="Chondroitin_lyas"/>
</dbReference>
<dbReference type="GO" id="GO:0016829">
    <property type="term" value="F:lyase activity"/>
    <property type="evidence" value="ECO:0007669"/>
    <property type="project" value="UniProtKB-KW"/>
</dbReference>
<evidence type="ECO:0000256" key="2">
    <source>
        <dbReference type="ARBA" id="ARBA00023239"/>
    </source>
</evidence>
<dbReference type="EMBL" id="JAGPUO010000007">
    <property type="protein sequence ID" value="KAG5661271.1"/>
    <property type="molecule type" value="Genomic_DNA"/>
</dbReference>
<keyword evidence="2" id="KW-0456">Lyase</keyword>
<dbReference type="InterPro" id="IPR008397">
    <property type="entry name" value="Alginate_lyase_dom"/>
</dbReference>
<evidence type="ECO:0000259" key="3">
    <source>
        <dbReference type="Pfam" id="PF05426"/>
    </source>
</evidence>